<organism evidence="5 6">
    <name type="scientific">Cloacibacillus evryensis</name>
    <dbReference type="NCBI Taxonomy" id="508460"/>
    <lineage>
        <taxon>Bacteria</taxon>
        <taxon>Thermotogati</taxon>
        <taxon>Synergistota</taxon>
        <taxon>Synergistia</taxon>
        <taxon>Synergistales</taxon>
        <taxon>Synergistaceae</taxon>
        <taxon>Cloacibacillus</taxon>
    </lineage>
</organism>
<keyword evidence="3 5" id="KW-0808">Transferase</keyword>
<keyword evidence="4" id="KW-0472">Membrane</keyword>
<evidence type="ECO:0000256" key="1">
    <source>
        <dbReference type="ARBA" id="ARBA00006739"/>
    </source>
</evidence>
<evidence type="ECO:0000313" key="5">
    <source>
        <dbReference type="EMBL" id="MCQ4815000.1"/>
    </source>
</evidence>
<feature type="transmembrane region" description="Helical" evidence="4">
    <location>
        <begin position="32"/>
        <end position="52"/>
    </location>
</feature>
<dbReference type="CDD" id="cd06423">
    <property type="entry name" value="CESA_like"/>
    <property type="match status" value="1"/>
</dbReference>
<reference evidence="5 6" key="1">
    <citation type="submission" date="2022-06" db="EMBL/GenBank/DDBJ databases">
        <title>Isolation of gut microbiota from human fecal samples.</title>
        <authorList>
            <person name="Pamer E.G."/>
            <person name="Barat B."/>
            <person name="Waligurski E."/>
            <person name="Medina S."/>
            <person name="Paddock L."/>
            <person name="Mostad J."/>
        </authorList>
    </citation>
    <scope>NUCLEOTIDE SEQUENCE [LARGE SCALE GENOMIC DNA]</scope>
    <source>
        <strain evidence="5 6">DFI.9.90</strain>
    </source>
</reference>
<keyword evidence="4" id="KW-1133">Transmembrane helix</keyword>
<dbReference type="Gene3D" id="3.90.550.10">
    <property type="entry name" value="Spore Coat Polysaccharide Biosynthesis Protein SpsA, Chain A"/>
    <property type="match status" value="1"/>
</dbReference>
<evidence type="ECO:0000256" key="3">
    <source>
        <dbReference type="ARBA" id="ARBA00022679"/>
    </source>
</evidence>
<proteinExistence type="inferred from homology"/>
<dbReference type="RefSeq" id="WP_256182109.1">
    <property type="nucleotide sequence ID" value="NZ_DBEWVB010000192.1"/>
</dbReference>
<evidence type="ECO:0000256" key="4">
    <source>
        <dbReference type="SAM" id="Phobius"/>
    </source>
</evidence>
<dbReference type="AlphaFoldDB" id="A0AAW5K2F8"/>
<evidence type="ECO:0000313" key="6">
    <source>
        <dbReference type="Proteomes" id="UP001205919"/>
    </source>
</evidence>
<evidence type="ECO:0000256" key="2">
    <source>
        <dbReference type="ARBA" id="ARBA00022676"/>
    </source>
</evidence>
<keyword evidence="6" id="KW-1185">Reference proteome</keyword>
<feature type="transmembrane region" description="Helical" evidence="4">
    <location>
        <begin position="358"/>
        <end position="385"/>
    </location>
</feature>
<feature type="transmembrane region" description="Helical" evidence="4">
    <location>
        <begin position="397"/>
        <end position="419"/>
    </location>
</feature>
<dbReference type="Pfam" id="PF13641">
    <property type="entry name" value="Glyco_tranf_2_3"/>
    <property type="match status" value="1"/>
</dbReference>
<comment type="caution">
    <text evidence="5">The sequence shown here is derived from an EMBL/GenBank/DDBJ whole genome shotgun (WGS) entry which is preliminary data.</text>
</comment>
<dbReference type="PANTHER" id="PTHR43630:SF1">
    <property type="entry name" value="POLY-BETA-1,6-N-ACETYL-D-GLUCOSAMINE SYNTHASE"/>
    <property type="match status" value="1"/>
</dbReference>
<protein>
    <submittedName>
        <fullName evidence="5">Glycosyltransferase</fullName>
        <ecNumber evidence="5">2.4.-.-</ecNumber>
    </submittedName>
</protein>
<keyword evidence="2 5" id="KW-0328">Glycosyltransferase</keyword>
<accession>A0AAW5K2F8</accession>
<dbReference type="EC" id="2.4.-.-" evidence="5"/>
<feature type="transmembrane region" description="Helical" evidence="4">
    <location>
        <begin position="319"/>
        <end position="352"/>
    </location>
</feature>
<dbReference type="EMBL" id="JANFYT010000024">
    <property type="protein sequence ID" value="MCQ4815000.1"/>
    <property type="molecule type" value="Genomic_DNA"/>
</dbReference>
<dbReference type="GO" id="GO:0016757">
    <property type="term" value="F:glycosyltransferase activity"/>
    <property type="evidence" value="ECO:0007669"/>
    <property type="project" value="UniProtKB-KW"/>
</dbReference>
<comment type="similarity">
    <text evidence="1">Belongs to the glycosyltransferase 2 family.</text>
</comment>
<dbReference type="SUPFAM" id="SSF53448">
    <property type="entry name" value="Nucleotide-diphospho-sugar transferases"/>
    <property type="match status" value="1"/>
</dbReference>
<dbReference type="Proteomes" id="UP001205919">
    <property type="component" value="Unassembled WGS sequence"/>
</dbReference>
<keyword evidence="4" id="KW-0812">Transmembrane</keyword>
<name>A0AAW5K2F8_9BACT</name>
<dbReference type="InterPro" id="IPR029044">
    <property type="entry name" value="Nucleotide-diphossugar_trans"/>
</dbReference>
<dbReference type="PANTHER" id="PTHR43630">
    <property type="entry name" value="POLY-BETA-1,6-N-ACETYL-D-GLUCOSAMINE SYNTHASE"/>
    <property type="match status" value="1"/>
</dbReference>
<sequence>MYEYLLPFLKPIIEPFMSGDAWPLIMRFMPFIIFYELPYALLIYAGVMKYIWERGGEGPRRPYFPPVSCVITCYSEGRGVQGTIRSLTEQVYPGRIQMIAMIDGAARNKDTYEAALEMRGYVRSFAARSLEVVPKWQRGGRVSNINTGLNYVNGEILFILDGDTSFDNDMVERAVRHFEDPSVAAVSGCLRVRNADSSLVASLQAVEYFISIQTAKTGLSEFNLVNNVSGAFGIFRRSVVELVRGWDAGTAEDLDMTLRIKQYFGRYGGKFRIVFDPEAMGHTDVPDTLLGYFRQRIRWDGDLPFIYFKKHWRAFSARLLGWPNFIMAVLNGLYSQIVLPFIIFTYTLWLFWEYPLSYVLSLLFVVYLFYFLLLTAMYVTSLIFISERKKDDLSRLPLLPLFPLFIFSSRINSLVATIYELVFKSHKDSSMAPWWVTRKSKFD</sequence>
<gene>
    <name evidence="5" type="ORF">NE630_11210</name>
</gene>